<feature type="domain" description="SIS" evidence="1">
    <location>
        <begin position="33"/>
        <end position="213"/>
    </location>
</feature>
<dbReference type="EMBL" id="ABYI02000020">
    <property type="protein sequence ID" value="EEG74289.1"/>
    <property type="molecule type" value="Genomic_DNA"/>
</dbReference>
<dbReference type="InterPro" id="IPR050099">
    <property type="entry name" value="SIS_GmhA/DiaA_subfam"/>
</dbReference>
<reference evidence="2" key="2">
    <citation type="submission" date="2013-06" db="EMBL/GenBank/DDBJ databases">
        <title>Draft genome sequence of Clostridium hylemonae (DSM 15053).</title>
        <authorList>
            <person name="Sudarsanam P."/>
            <person name="Ley R."/>
            <person name="Guruge J."/>
            <person name="Turnbaugh P.J."/>
            <person name="Mahowald M."/>
            <person name="Liep D."/>
            <person name="Gordon J."/>
        </authorList>
    </citation>
    <scope>NUCLEOTIDE SEQUENCE</scope>
    <source>
        <strain evidence="2">DSM 15053</strain>
    </source>
</reference>
<name>C0C0F2_9FIRM</name>
<dbReference type="SUPFAM" id="SSF53697">
    <property type="entry name" value="SIS domain"/>
    <property type="match status" value="1"/>
</dbReference>
<dbReference type="InterPro" id="IPR046348">
    <property type="entry name" value="SIS_dom_sf"/>
</dbReference>
<dbReference type="GO" id="GO:0097367">
    <property type="term" value="F:carbohydrate derivative binding"/>
    <property type="evidence" value="ECO:0007669"/>
    <property type="project" value="InterPro"/>
</dbReference>
<dbReference type="PANTHER" id="PTHR30390">
    <property type="entry name" value="SEDOHEPTULOSE 7-PHOSPHATE ISOMERASE / DNAA INITIATOR-ASSOCIATING FACTOR FOR REPLICATION INITIATION"/>
    <property type="match status" value="1"/>
</dbReference>
<proteinExistence type="predicted"/>
<dbReference type="Pfam" id="PF13580">
    <property type="entry name" value="SIS_2"/>
    <property type="match status" value="2"/>
</dbReference>
<accession>C0C0F2</accession>
<dbReference type="RefSeq" id="WP_006442891.1">
    <property type="nucleotide sequence ID" value="NZ_GG657759.1"/>
</dbReference>
<keyword evidence="3" id="KW-1185">Reference proteome</keyword>
<dbReference type="InterPro" id="IPR001347">
    <property type="entry name" value="SIS_dom"/>
</dbReference>
<dbReference type="STRING" id="553973.CLOHYLEM_05547"/>
<organism evidence="2 3">
    <name type="scientific">[Clostridium] hylemonae DSM 15053</name>
    <dbReference type="NCBI Taxonomy" id="553973"/>
    <lineage>
        <taxon>Bacteria</taxon>
        <taxon>Bacillati</taxon>
        <taxon>Bacillota</taxon>
        <taxon>Clostridia</taxon>
        <taxon>Lachnospirales</taxon>
        <taxon>Lachnospiraceae</taxon>
    </lineage>
</organism>
<dbReference type="CDD" id="cd05006">
    <property type="entry name" value="SIS_GmhA"/>
    <property type="match status" value="1"/>
</dbReference>
<reference evidence="2" key="1">
    <citation type="submission" date="2009-02" db="EMBL/GenBank/DDBJ databases">
        <authorList>
            <person name="Fulton L."/>
            <person name="Clifton S."/>
            <person name="Fulton B."/>
            <person name="Xu J."/>
            <person name="Minx P."/>
            <person name="Pepin K.H."/>
            <person name="Johnson M."/>
            <person name="Bhonagiri V."/>
            <person name="Nash W.E."/>
            <person name="Mardis E.R."/>
            <person name="Wilson R.K."/>
        </authorList>
    </citation>
    <scope>NUCLEOTIDE SEQUENCE [LARGE SCALE GENOMIC DNA]</scope>
    <source>
        <strain evidence="2">DSM 15053</strain>
    </source>
</reference>
<comment type="caution">
    <text evidence="2">The sequence shown here is derived from an EMBL/GenBank/DDBJ whole genome shotgun (WGS) entry which is preliminary data.</text>
</comment>
<dbReference type="InterPro" id="IPR035461">
    <property type="entry name" value="GmhA/DiaA"/>
</dbReference>
<gene>
    <name evidence="2" type="ORF">CLOHYLEM_05547</name>
</gene>
<dbReference type="AlphaFoldDB" id="C0C0F2"/>
<dbReference type="eggNOG" id="COG0279">
    <property type="taxonomic scope" value="Bacteria"/>
</dbReference>
<dbReference type="Gene3D" id="3.40.50.10490">
    <property type="entry name" value="Glucose-6-phosphate isomerase like protein, domain 1"/>
    <property type="match status" value="1"/>
</dbReference>
<protein>
    <submittedName>
        <fullName evidence="2">Phosphoheptose isomerase family protein</fullName>
    </submittedName>
</protein>
<keyword evidence="2" id="KW-0413">Isomerase</keyword>
<evidence type="ECO:0000313" key="3">
    <source>
        <dbReference type="Proteomes" id="UP000004893"/>
    </source>
</evidence>
<evidence type="ECO:0000313" key="2">
    <source>
        <dbReference type="EMBL" id="EEG74289.1"/>
    </source>
</evidence>
<dbReference type="GO" id="GO:1901135">
    <property type="term" value="P:carbohydrate derivative metabolic process"/>
    <property type="evidence" value="ECO:0007669"/>
    <property type="project" value="InterPro"/>
</dbReference>
<dbReference type="HOGENOM" id="CLU_080999_2_0_9"/>
<evidence type="ECO:0000259" key="1">
    <source>
        <dbReference type="PROSITE" id="PS51464"/>
    </source>
</evidence>
<dbReference type="GO" id="GO:0016853">
    <property type="term" value="F:isomerase activity"/>
    <property type="evidence" value="ECO:0007669"/>
    <property type="project" value="UniProtKB-KW"/>
</dbReference>
<dbReference type="Proteomes" id="UP000004893">
    <property type="component" value="Unassembled WGS sequence"/>
</dbReference>
<dbReference type="PROSITE" id="PS51464">
    <property type="entry name" value="SIS"/>
    <property type="match status" value="1"/>
</dbReference>
<sequence>MNEKQQKRVKLLIDRYPMLGIVEKEIEEVFDILKNCYKRGGKLLIGGNGGSAADAEHIVGELMKGFKSQRTIASDMQEKLCNVDKDMGRVLADDLQGALPAIALGNHLALNSAFANDVDGDQVYAQQVWGYGKKEDVLWAISTSGNACNIKYAIVTAKAKGMTVVGLTGKDGGYLGEKADVSIIVPESETYLVQELHLPIYHCLCLMLEDEFF</sequence>